<dbReference type="Gene3D" id="3.30.70.270">
    <property type="match status" value="1"/>
</dbReference>
<dbReference type="GO" id="GO:0042276">
    <property type="term" value="P:error-prone translesion synthesis"/>
    <property type="evidence" value="ECO:0007669"/>
    <property type="project" value="TreeGrafter"/>
</dbReference>
<dbReference type="GO" id="GO:0046872">
    <property type="term" value="F:metal ion binding"/>
    <property type="evidence" value="ECO:0007669"/>
    <property type="project" value="UniProtKB-KW"/>
</dbReference>
<dbReference type="HAMAP" id="MF_01113">
    <property type="entry name" value="DNApol_IV"/>
    <property type="match status" value="1"/>
</dbReference>
<comment type="similarity">
    <text evidence="3">Belongs to the DNA polymerase type-Y family.</text>
</comment>
<dbReference type="FunFam" id="3.40.1170.60:FF:000001">
    <property type="entry name" value="DNA polymerase IV"/>
    <property type="match status" value="1"/>
</dbReference>
<dbReference type="AlphaFoldDB" id="A0A6J6NXB0"/>
<dbReference type="NCBIfam" id="NF002677">
    <property type="entry name" value="PRK02406.1"/>
    <property type="match status" value="1"/>
</dbReference>
<dbReference type="InterPro" id="IPR001126">
    <property type="entry name" value="UmuC"/>
</dbReference>
<evidence type="ECO:0000256" key="8">
    <source>
        <dbReference type="ARBA" id="ARBA00022679"/>
    </source>
</evidence>
<dbReference type="InterPro" id="IPR050116">
    <property type="entry name" value="DNA_polymerase-Y"/>
</dbReference>
<evidence type="ECO:0000256" key="12">
    <source>
        <dbReference type="ARBA" id="ARBA00022763"/>
    </source>
</evidence>
<dbReference type="SUPFAM" id="SSF100879">
    <property type="entry name" value="Lesion bypass DNA polymerase (Y-family), little finger domain"/>
    <property type="match status" value="1"/>
</dbReference>
<evidence type="ECO:0000313" key="22">
    <source>
        <dbReference type="EMBL" id="CAB4857172.1"/>
    </source>
</evidence>
<comment type="cofactor">
    <cofactor evidence="1">
        <name>Mg(2+)</name>
        <dbReference type="ChEBI" id="CHEBI:18420"/>
    </cofactor>
</comment>
<proteinExistence type="inferred from homology"/>
<feature type="domain" description="UmuC" evidence="19">
    <location>
        <begin position="12"/>
        <end position="202"/>
    </location>
</feature>
<dbReference type="EC" id="2.7.7.7" evidence="5"/>
<evidence type="ECO:0000256" key="13">
    <source>
        <dbReference type="ARBA" id="ARBA00022842"/>
    </source>
</evidence>
<dbReference type="Gene3D" id="3.30.1490.100">
    <property type="entry name" value="DNA polymerase, Y-family, little finger domain"/>
    <property type="match status" value="1"/>
</dbReference>
<comment type="catalytic activity">
    <reaction evidence="17">
        <text>DNA(n) + a 2'-deoxyribonucleoside 5'-triphosphate = DNA(n+1) + diphosphate</text>
        <dbReference type="Rhea" id="RHEA:22508"/>
        <dbReference type="Rhea" id="RHEA-COMP:17339"/>
        <dbReference type="Rhea" id="RHEA-COMP:17340"/>
        <dbReference type="ChEBI" id="CHEBI:33019"/>
        <dbReference type="ChEBI" id="CHEBI:61560"/>
        <dbReference type="ChEBI" id="CHEBI:173112"/>
        <dbReference type="EC" id="2.7.7.7"/>
    </reaction>
</comment>
<gene>
    <name evidence="20" type="ORF">UFOPK2602_00035</name>
    <name evidence="21" type="ORF">UFOPK2806_01070</name>
    <name evidence="22" type="ORF">UFOPK3417_00012</name>
    <name evidence="23" type="ORF">UFOPK4306_00490</name>
</gene>
<evidence type="ECO:0000256" key="5">
    <source>
        <dbReference type="ARBA" id="ARBA00012417"/>
    </source>
</evidence>
<evidence type="ECO:0000256" key="6">
    <source>
        <dbReference type="ARBA" id="ARBA00022457"/>
    </source>
</evidence>
<keyword evidence="11" id="KW-0479">Metal-binding</keyword>
<keyword evidence="13" id="KW-0460">Magnesium</keyword>
<dbReference type="PANTHER" id="PTHR11076">
    <property type="entry name" value="DNA REPAIR POLYMERASE UMUC / TRANSFERASE FAMILY MEMBER"/>
    <property type="match status" value="1"/>
</dbReference>
<evidence type="ECO:0000256" key="3">
    <source>
        <dbReference type="ARBA" id="ARBA00010945"/>
    </source>
</evidence>
<dbReference type="InterPro" id="IPR024728">
    <property type="entry name" value="PolY_HhH_motif"/>
</dbReference>
<evidence type="ECO:0000256" key="14">
    <source>
        <dbReference type="ARBA" id="ARBA00022932"/>
    </source>
</evidence>
<keyword evidence="12" id="KW-0227">DNA damage</keyword>
<dbReference type="GO" id="GO:0006260">
    <property type="term" value="P:DNA replication"/>
    <property type="evidence" value="ECO:0007669"/>
    <property type="project" value="UniProtKB-KW"/>
</dbReference>
<evidence type="ECO:0000313" key="23">
    <source>
        <dbReference type="EMBL" id="CAB5055913.1"/>
    </source>
</evidence>
<comment type="subcellular location">
    <subcellularLocation>
        <location evidence="2">Cytoplasm</location>
    </subcellularLocation>
</comment>
<dbReference type="EMBL" id="CAEZYY010000011">
    <property type="protein sequence ID" value="CAB4751977.1"/>
    <property type="molecule type" value="Genomic_DNA"/>
</dbReference>
<dbReference type="FunFam" id="3.30.1490.100:FF:000004">
    <property type="entry name" value="DNA polymerase IV"/>
    <property type="match status" value="1"/>
</dbReference>
<evidence type="ECO:0000256" key="9">
    <source>
        <dbReference type="ARBA" id="ARBA00022695"/>
    </source>
</evidence>
<dbReference type="EMBL" id="CAFBLR010000001">
    <property type="protein sequence ID" value="CAB4857172.1"/>
    <property type="molecule type" value="Genomic_DNA"/>
</dbReference>
<dbReference type="InterPro" id="IPR043128">
    <property type="entry name" value="Rev_trsase/Diguanyl_cyclase"/>
</dbReference>
<dbReference type="Gene3D" id="3.40.1170.60">
    <property type="match status" value="1"/>
</dbReference>
<evidence type="ECO:0000256" key="7">
    <source>
        <dbReference type="ARBA" id="ARBA00022490"/>
    </source>
</evidence>
<dbReference type="GO" id="GO:0003887">
    <property type="term" value="F:DNA-directed DNA polymerase activity"/>
    <property type="evidence" value="ECO:0007669"/>
    <property type="project" value="UniProtKB-KW"/>
</dbReference>
<protein>
    <recommendedName>
        <fullName evidence="5">DNA-directed DNA polymerase</fullName>
        <ecNumber evidence="5">2.7.7.7</ecNumber>
    </recommendedName>
</protein>
<dbReference type="NCBIfam" id="NF002882">
    <property type="entry name" value="PRK03348.1"/>
    <property type="match status" value="1"/>
</dbReference>
<evidence type="ECO:0000313" key="20">
    <source>
        <dbReference type="EMBL" id="CAB4691470.1"/>
    </source>
</evidence>
<sequence>MTASDHPVQRCILHVDMDAFYVSVELLRHPELRGQPVVVGGTGGRGVVAAASYEARRFGVYSAMPSSVARRLCPHAVFLPGDHERYAEVSREVFDVFREFSPLVEGISLDEGFLDVTGARRLLGDGVVIGHEVRARVLERVGLTCSVGVAPNKFLAKLGSESAKPKVGPDGIRPGVGVFEVEPGRELEFLHPLPVEALWGVGPSTLSKLQRLGVATVGDLAALGEDVIVGALGRANGRHLAQLARGEDVRRVEPDRAVKSVGHEETFASDLYERSDVWREIVRLSDGVASRLRRQGLGARTITLKIRFSTFETVSRSVTLPSAVFSAPAITAAVAPLLDTIDAGQGVRLVGVSGSGLGVPTEQLTLFEEADVVSPAAWNSASSALDDIRGRFGQAAIGPASAMRGGAVRPVRGGEQQWGPVEDASGGSP</sequence>
<name>A0A6J6NXB0_9ZZZZ</name>
<evidence type="ECO:0000256" key="15">
    <source>
        <dbReference type="ARBA" id="ARBA00023125"/>
    </source>
</evidence>
<dbReference type="PANTHER" id="PTHR11076:SF33">
    <property type="entry name" value="DNA POLYMERASE KAPPA"/>
    <property type="match status" value="1"/>
</dbReference>
<dbReference type="EMBL" id="CAEZXX010000001">
    <property type="protein sequence ID" value="CAB4691470.1"/>
    <property type="molecule type" value="Genomic_DNA"/>
</dbReference>
<keyword evidence="15" id="KW-0238">DNA-binding</keyword>
<evidence type="ECO:0000256" key="17">
    <source>
        <dbReference type="ARBA" id="ARBA00049244"/>
    </source>
</evidence>
<dbReference type="CDD" id="cd03586">
    <property type="entry name" value="PolY_Pol_IV_kappa"/>
    <property type="match status" value="1"/>
</dbReference>
<accession>A0A6J6NXB0</accession>
<feature type="region of interest" description="Disordered" evidence="18">
    <location>
        <begin position="403"/>
        <end position="429"/>
    </location>
</feature>
<dbReference type="Pfam" id="PF00817">
    <property type="entry name" value="IMS"/>
    <property type="match status" value="1"/>
</dbReference>
<dbReference type="GO" id="GO:0005829">
    <property type="term" value="C:cytosol"/>
    <property type="evidence" value="ECO:0007669"/>
    <property type="project" value="TreeGrafter"/>
</dbReference>
<evidence type="ECO:0000256" key="1">
    <source>
        <dbReference type="ARBA" id="ARBA00001946"/>
    </source>
</evidence>
<dbReference type="InterPro" id="IPR036775">
    <property type="entry name" value="DNA_pol_Y-fam_lit_finger_sf"/>
</dbReference>
<dbReference type="InterPro" id="IPR043502">
    <property type="entry name" value="DNA/RNA_pol_sf"/>
</dbReference>
<evidence type="ECO:0000256" key="4">
    <source>
        <dbReference type="ARBA" id="ARBA00011245"/>
    </source>
</evidence>
<dbReference type="GO" id="GO:0006281">
    <property type="term" value="P:DNA repair"/>
    <property type="evidence" value="ECO:0007669"/>
    <property type="project" value="UniProtKB-KW"/>
</dbReference>
<evidence type="ECO:0000256" key="2">
    <source>
        <dbReference type="ARBA" id="ARBA00004496"/>
    </source>
</evidence>
<reference evidence="20" key="1">
    <citation type="submission" date="2020-05" db="EMBL/GenBank/DDBJ databases">
        <authorList>
            <person name="Chiriac C."/>
            <person name="Salcher M."/>
            <person name="Ghai R."/>
            <person name="Kavagutti S V."/>
        </authorList>
    </citation>
    <scope>NUCLEOTIDE SEQUENCE</scope>
</reference>
<dbReference type="SUPFAM" id="SSF56672">
    <property type="entry name" value="DNA/RNA polymerases"/>
    <property type="match status" value="1"/>
</dbReference>
<dbReference type="NCBIfam" id="NF003015">
    <property type="entry name" value="PRK03858.1"/>
    <property type="match status" value="1"/>
</dbReference>
<dbReference type="InterPro" id="IPR017961">
    <property type="entry name" value="DNA_pol_Y-fam_little_finger"/>
</dbReference>
<dbReference type="GO" id="GO:0003684">
    <property type="term" value="F:damaged DNA binding"/>
    <property type="evidence" value="ECO:0007669"/>
    <property type="project" value="InterPro"/>
</dbReference>
<evidence type="ECO:0000259" key="19">
    <source>
        <dbReference type="PROSITE" id="PS50173"/>
    </source>
</evidence>
<keyword evidence="6" id="KW-0515">Mutator protein</keyword>
<evidence type="ECO:0000256" key="18">
    <source>
        <dbReference type="SAM" id="MobiDB-lite"/>
    </source>
</evidence>
<dbReference type="Gene3D" id="1.10.150.20">
    <property type="entry name" value="5' to 3' exonuclease, C-terminal subdomain"/>
    <property type="match status" value="1"/>
</dbReference>
<dbReference type="Pfam" id="PF11799">
    <property type="entry name" value="IMS_C"/>
    <property type="match status" value="1"/>
</dbReference>
<comment type="subunit">
    <text evidence="4">Monomer.</text>
</comment>
<keyword evidence="16" id="KW-0234">DNA repair</keyword>
<dbReference type="Pfam" id="PF11798">
    <property type="entry name" value="IMS_HHH"/>
    <property type="match status" value="1"/>
</dbReference>
<dbReference type="GO" id="GO:0009432">
    <property type="term" value="P:SOS response"/>
    <property type="evidence" value="ECO:0007669"/>
    <property type="project" value="TreeGrafter"/>
</dbReference>
<dbReference type="InterPro" id="IPR022880">
    <property type="entry name" value="DNApol_IV"/>
</dbReference>
<evidence type="ECO:0000313" key="21">
    <source>
        <dbReference type="EMBL" id="CAB4751977.1"/>
    </source>
</evidence>
<dbReference type="EMBL" id="CAFBQP010000013">
    <property type="protein sequence ID" value="CAB5055913.1"/>
    <property type="molecule type" value="Genomic_DNA"/>
</dbReference>
<keyword evidence="9" id="KW-0548">Nucleotidyltransferase</keyword>
<evidence type="ECO:0000256" key="10">
    <source>
        <dbReference type="ARBA" id="ARBA00022705"/>
    </source>
</evidence>
<organism evidence="20">
    <name type="scientific">freshwater metagenome</name>
    <dbReference type="NCBI Taxonomy" id="449393"/>
    <lineage>
        <taxon>unclassified sequences</taxon>
        <taxon>metagenomes</taxon>
        <taxon>ecological metagenomes</taxon>
    </lineage>
</organism>
<keyword evidence="8" id="KW-0808">Transferase</keyword>
<keyword evidence="14" id="KW-0239">DNA-directed DNA polymerase</keyword>
<keyword evidence="7" id="KW-0963">Cytoplasm</keyword>
<evidence type="ECO:0000256" key="16">
    <source>
        <dbReference type="ARBA" id="ARBA00023204"/>
    </source>
</evidence>
<dbReference type="PROSITE" id="PS50173">
    <property type="entry name" value="UMUC"/>
    <property type="match status" value="1"/>
</dbReference>
<keyword evidence="10" id="KW-0235">DNA replication</keyword>
<evidence type="ECO:0000256" key="11">
    <source>
        <dbReference type="ARBA" id="ARBA00022723"/>
    </source>
</evidence>